<dbReference type="InterPro" id="IPR000836">
    <property type="entry name" value="PRTase_dom"/>
</dbReference>
<gene>
    <name evidence="7" type="primary">purF</name>
    <name evidence="12" type="ORF">CYJ27_05575</name>
</gene>
<dbReference type="NCBIfam" id="TIGR01134">
    <property type="entry name" value="purF"/>
    <property type="match status" value="1"/>
</dbReference>
<proteinExistence type="inferred from homology"/>
<feature type="binding site" evidence="7 10">
    <location>
        <position position="385"/>
    </location>
    <ligand>
        <name>Mg(2+)</name>
        <dbReference type="ChEBI" id="CHEBI:18420"/>
    </ligand>
</feature>
<feature type="binding site" evidence="7 10">
    <location>
        <position position="386"/>
    </location>
    <ligand>
        <name>Mg(2+)</name>
        <dbReference type="ChEBI" id="CHEBI:18420"/>
    </ligand>
</feature>
<dbReference type="GO" id="GO:0000287">
    <property type="term" value="F:magnesium ion binding"/>
    <property type="evidence" value="ECO:0007669"/>
    <property type="project" value="UniProtKB-UniRule"/>
</dbReference>
<dbReference type="PANTHER" id="PTHR11907">
    <property type="entry name" value="AMIDOPHOSPHORIBOSYLTRANSFERASE"/>
    <property type="match status" value="1"/>
</dbReference>
<comment type="similarity">
    <text evidence="2 7 8">In the C-terminal section; belongs to the purine/pyrimidine phosphoribosyltransferase family.</text>
</comment>
<dbReference type="EC" id="2.4.2.14" evidence="7"/>
<evidence type="ECO:0000256" key="9">
    <source>
        <dbReference type="PIRSR" id="PIRSR000485-1"/>
    </source>
</evidence>
<dbReference type="Pfam" id="PF13522">
    <property type="entry name" value="GATase_6"/>
    <property type="match status" value="1"/>
</dbReference>
<evidence type="ECO:0000256" key="5">
    <source>
        <dbReference type="ARBA" id="ARBA00022755"/>
    </source>
</evidence>
<dbReference type="InterPro" id="IPR017932">
    <property type="entry name" value="GATase_2_dom"/>
</dbReference>
<accession>A0A2I1K6C3</accession>
<comment type="caution">
    <text evidence="12">The sequence shown here is derived from an EMBL/GenBank/DDBJ whole genome shotgun (WGS) entry which is preliminary data.</text>
</comment>
<feature type="active site" description="Nucleophile" evidence="7 9">
    <location>
        <position position="38"/>
    </location>
</feature>
<dbReference type="Pfam" id="PF00156">
    <property type="entry name" value="Pribosyltran"/>
    <property type="match status" value="1"/>
</dbReference>
<protein>
    <recommendedName>
        <fullName evidence="7">Amidophosphoribosyltransferase</fullName>
        <shortName evidence="7">ATase</shortName>
        <ecNumber evidence="7">2.4.2.14</ecNumber>
    </recommendedName>
    <alternativeName>
        <fullName evidence="7">Glutamine phosphoribosylpyrophosphate amidotransferase</fullName>
        <shortName evidence="7">GPATase</shortName>
    </alternativeName>
</protein>
<keyword evidence="4 7" id="KW-0808">Transferase</keyword>
<evidence type="ECO:0000313" key="12">
    <source>
        <dbReference type="EMBL" id="PKY91174.1"/>
    </source>
</evidence>
<dbReference type="CDD" id="cd00715">
    <property type="entry name" value="GPATase_N"/>
    <property type="match status" value="1"/>
</dbReference>
<organism evidence="12 13">
    <name type="scientific">Aerococcus christensenii</name>
    <dbReference type="NCBI Taxonomy" id="87541"/>
    <lineage>
        <taxon>Bacteria</taxon>
        <taxon>Bacillati</taxon>
        <taxon>Bacillota</taxon>
        <taxon>Bacilli</taxon>
        <taxon>Lactobacillales</taxon>
        <taxon>Aerococcaceae</taxon>
        <taxon>Aerococcus</taxon>
    </lineage>
</organism>
<comment type="catalytic activity">
    <reaction evidence="7 8">
        <text>5-phospho-beta-D-ribosylamine + L-glutamate + diphosphate = 5-phospho-alpha-D-ribose 1-diphosphate + L-glutamine + H2O</text>
        <dbReference type="Rhea" id="RHEA:14905"/>
        <dbReference type="ChEBI" id="CHEBI:15377"/>
        <dbReference type="ChEBI" id="CHEBI:29985"/>
        <dbReference type="ChEBI" id="CHEBI:33019"/>
        <dbReference type="ChEBI" id="CHEBI:58017"/>
        <dbReference type="ChEBI" id="CHEBI:58359"/>
        <dbReference type="ChEBI" id="CHEBI:58681"/>
        <dbReference type="EC" id="2.4.2.14"/>
    </reaction>
</comment>
<comment type="pathway">
    <text evidence="1 7 8">Purine metabolism; IMP biosynthesis via de novo pathway; N(1)-(5-phospho-D-ribosyl)glycinamide from 5-phospho-alpha-D-ribose 1-diphosphate: step 1/2.</text>
</comment>
<keyword evidence="7 10" id="KW-0460">Magnesium</keyword>
<evidence type="ECO:0000256" key="2">
    <source>
        <dbReference type="ARBA" id="ARBA00010138"/>
    </source>
</evidence>
<dbReference type="HAMAP" id="MF_01931">
    <property type="entry name" value="PurF"/>
    <property type="match status" value="1"/>
</dbReference>
<keyword evidence="7 10" id="KW-0479">Metal-binding</keyword>
<evidence type="ECO:0000256" key="10">
    <source>
        <dbReference type="PIRSR" id="PIRSR000485-2"/>
    </source>
</evidence>
<dbReference type="UniPathway" id="UPA00074">
    <property type="reaction ID" value="UER00124"/>
</dbReference>
<evidence type="ECO:0000256" key="8">
    <source>
        <dbReference type="PIRNR" id="PIRNR000485"/>
    </source>
</evidence>
<dbReference type="InterPro" id="IPR029057">
    <property type="entry name" value="PRTase-like"/>
</dbReference>
<evidence type="ECO:0000256" key="4">
    <source>
        <dbReference type="ARBA" id="ARBA00022679"/>
    </source>
</evidence>
<comment type="caution">
    <text evidence="7">Lacks conserved residue(s) required for the propagation of feature annotation.</text>
</comment>
<name>A0A2I1K6C3_9LACT</name>
<reference evidence="12 13" key="1">
    <citation type="submission" date="2017-12" db="EMBL/GenBank/DDBJ databases">
        <title>Phylogenetic diversity of female urinary microbiome.</title>
        <authorList>
            <person name="Thomas-White K."/>
            <person name="Wolfe A.J."/>
        </authorList>
    </citation>
    <scope>NUCLEOTIDE SEQUENCE [LARGE SCALE GENOMIC DNA]</scope>
    <source>
        <strain evidence="12 13">UMB0844</strain>
    </source>
</reference>
<evidence type="ECO:0000313" key="13">
    <source>
        <dbReference type="Proteomes" id="UP000234775"/>
    </source>
</evidence>
<evidence type="ECO:0000259" key="11">
    <source>
        <dbReference type="PROSITE" id="PS51278"/>
    </source>
</evidence>
<dbReference type="GO" id="GO:0004044">
    <property type="term" value="F:amidophosphoribosyltransferase activity"/>
    <property type="evidence" value="ECO:0007669"/>
    <property type="project" value="UniProtKB-UniRule"/>
</dbReference>
<keyword evidence="3 7" id="KW-0328">Glycosyltransferase</keyword>
<dbReference type="SUPFAM" id="SSF56235">
    <property type="entry name" value="N-terminal nucleophile aminohydrolases (Ntn hydrolases)"/>
    <property type="match status" value="1"/>
</dbReference>
<sequence>MGRSDRVSAQRKREFIVEGDYVSTFIDQKTYDLPYEECGLIGIWNNKQAARCAFYGLMALQHRGQEGAGITTIDETGRMSDYRGLGLVSEIFKEDHRFEGLKGRFALGHVRYSTSGESSLDNIQPFLFHFNEGDVALAHNGNLVNGQILKKRLEKEGAIFRSTSDSEVLMHLIRHSPKTTFLDRVKDALCQVKGGFTYLVLTEKALIGACDPNGFRPLVVGRMADGSYVMASESCALNQLGAEVLFDVEAGEIVTISREGIHREYYTSNRQQAICSMEYIYFARPDSNIHDVNVHMARKNCGRILAKEAPSLSADIVVGVPNSSLSAAMGYAEVSGLPNEMGLVKNQYVGRTFIQPTQEERELGVRMKLSAVSKLVSGKRVVMIDDSIVRGTTSKRIVQLLREAGALEVHVRIASPPLKFPCFYGIDISNTHELIAAGHSVEEIRDLIGADSLAFLSQEGLIEGIGLKSSSPYNGLCMAYFNGDYPTALYDYEEEYLQSLKELEEAGHGKSLS</sequence>
<keyword evidence="6 7" id="KW-0315">Glutamine amidotransferase</keyword>
<dbReference type="InterPro" id="IPR035584">
    <property type="entry name" value="PurF_N"/>
</dbReference>
<dbReference type="Gene3D" id="3.40.50.2020">
    <property type="match status" value="1"/>
</dbReference>
<keyword evidence="13" id="KW-1185">Reference proteome</keyword>
<dbReference type="EMBL" id="PKGZ01000004">
    <property type="protein sequence ID" value="PKY91174.1"/>
    <property type="molecule type" value="Genomic_DNA"/>
</dbReference>
<evidence type="ECO:0000256" key="7">
    <source>
        <dbReference type="HAMAP-Rule" id="MF_01931"/>
    </source>
</evidence>
<evidence type="ECO:0000256" key="6">
    <source>
        <dbReference type="ARBA" id="ARBA00022962"/>
    </source>
</evidence>
<dbReference type="InterPro" id="IPR029055">
    <property type="entry name" value="Ntn_hydrolases_N"/>
</dbReference>
<dbReference type="SUPFAM" id="SSF53271">
    <property type="entry name" value="PRTase-like"/>
    <property type="match status" value="1"/>
</dbReference>
<comment type="function">
    <text evidence="7">Catalyzes the formation of phosphoribosylamine from phosphoribosylpyrophosphate (PRPP) and glutamine.</text>
</comment>
<dbReference type="GO" id="GO:0009113">
    <property type="term" value="P:purine nucleobase biosynthetic process"/>
    <property type="evidence" value="ECO:0007669"/>
    <property type="project" value="UniProtKB-UniRule"/>
</dbReference>
<dbReference type="InterPro" id="IPR005854">
    <property type="entry name" value="PurF"/>
</dbReference>
<evidence type="ECO:0000256" key="1">
    <source>
        <dbReference type="ARBA" id="ARBA00005209"/>
    </source>
</evidence>
<dbReference type="GO" id="GO:0006189">
    <property type="term" value="P:'de novo' IMP biosynthetic process"/>
    <property type="evidence" value="ECO:0007669"/>
    <property type="project" value="UniProtKB-UniRule"/>
</dbReference>
<keyword evidence="5 7" id="KW-0658">Purine biosynthesis</keyword>
<feature type="domain" description="Glutamine amidotransferase type-2" evidence="11">
    <location>
        <begin position="38"/>
        <end position="259"/>
    </location>
</feature>
<dbReference type="AlphaFoldDB" id="A0A2I1K6C3"/>
<dbReference type="Proteomes" id="UP000234775">
    <property type="component" value="Unassembled WGS sequence"/>
</dbReference>
<feature type="binding site" evidence="7 10">
    <location>
        <position position="323"/>
    </location>
    <ligand>
        <name>Mg(2+)</name>
        <dbReference type="ChEBI" id="CHEBI:18420"/>
    </ligand>
</feature>
<dbReference type="PIRSF" id="PIRSF000485">
    <property type="entry name" value="Amd_phspho_trans"/>
    <property type="match status" value="1"/>
</dbReference>
<dbReference type="PROSITE" id="PS51278">
    <property type="entry name" value="GATASE_TYPE_2"/>
    <property type="match status" value="1"/>
</dbReference>
<dbReference type="CDD" id="cd06223">
    <property type="entry name" value="PRTases_typeI"/>
    <property type="match status" value="1"/>
</dbReference>
<evidence type="ECO:0000256" key="3">
    <source>
        <dbReference type="ARBA" id="ARBA00022676"/>
    </source>
</evidence>
<comment type="cofactor">
    <cofactor evidence="7 10">
        <name>Mg(2+)</name>
        <dbReference type="ChEBI" id="CHEBI:18420"/>
    </cofactor>
    <text evidence="7 10">Binds 1 Mg(2+) ion per subunit.</text>
</comment>
<dbReference type="Gene3D" id="3.60.20.10">
    <property type="entry name" value="Glutamine Phosphoribosylpyrophosphate, subunit 1, domain 1"/>
    <property type="match status" value="1"/>
</dbReference>